<reference evidence="15 16" key="1">
    <citation type="submission" date="2017-10" db="EMBL/GenBank/DDBJ databases">
        <title>Genome sequence of Caulobacter mirabilis FWC38.</title>
        <authorList>
            <person name="Fiebig A."/>
            <person name="Crosson S."/>
        </authorList>
    </citation>
    <scope>NUCLEOTIDE SEQUENCE [LARGE SCALE GENOMIC DNA]</scope>
    <source>
        <strain evidence="15 16">FWC 38</strain>
    </source>
</reference>
<keyword evidence="3 10" id="KW-0813">Transport</keyword>
<dbReference type="GO" id="GO:0038023">
    <property type="term" value="F:signaling receptor activity"/>
    <property type="evidence" value="ECO:0007669"/>
    <property type="project" value="InterPro"/>
</dbReference>
<evidence type="ECO:0000256" key="8">
    <source>
        <dbReference type="ARBA" id="ARBA00023170"/>
    </source>
</evidence>
<evidence type="ECO:0000256" key="3">
    <source>
        <dbReference type="ARBA" id="ARBA00022448"/>
    </source>
</evidence>
<keyword evidence="6 11" id="KW-0798">TonB box</keyword>
<keyword evidence="5 10" id="KW-0812">Transmembrane</keyword>
<dbReference type="Gene3D" id="2.170.130.10">
    <property type="entry name" value="TonB-dependent receptor, plug domain"/>
    <property type="match status" value="1"/>
</dbReference>
<proteinExistence type="inferred from homology"/>
<dbReference type="CDD" id="cd01347">
    <property type="entry name" value="ligand_gated_channel"/>
    <property type="match status" value="1"/>
</dbReference>
<feature type="signal peptide" evidence="12">
    <location>
        <begin position="1"/>
        <end position="25"/>
    </location>
</feature>
<accession>A0A2D2B186</accession>
<evidence type="ECO:0000256" key="6">
    <source>
        <dbReference type="ARBA" id="ARBA00023077"/>
    </source>
</evidence>
<keyword evidence="4 10" id="KW-1134">Transmembrane beta strand</keyword>
<dbReference type="PANTHER" id="PTHR32552">
    <property type="entry name" value="FERRICHROME IRON RECEPTOR-RELATED"/>
    <property type="match status" value="1"/>
</dbReference>
<dbReference type="Gene3D" id="2.40.170.20">
    <property type="entry name" value="TonB-dependent receptor, beta-barrel domain"/>
    <property type="match status" value="1"/>
</dbReference>
<evidence type="ECO:0000259" key="13">
    <source>
        <dbReference type="Pfam" id="PF00593"/>
    </source>
</evidence>
<keyword evidence="9 10" id="KW-0998">Cell outer membrane</keyword>
<evidence type="ECO:0000256" key="7">
    <source>
        <dbReference type="ARBA" id="ARBA00023136"/>
    </source>
</evidence>
<comment type="similarity">
    <text evidence="2 10 11">Belongs to the TonB-dependent receptor family.</text>
</comment>
<evidence type="ECO:0000256" key="4">
    <source>
        <dbReference type="ARBA" id="ARBA00022452"/>
    </source>
</evidence>
<dbReference type="GO" id="GO:0015891">
    <property type="term" value="P:siderophore transport"/>
    <property type="evidence" value="ECO:0007669"/>
    <property type="project" value="InterPro"/>
</dbReference>
<keyword evidence="16" id="KW-1185">Reference proteome</keyword>
<comment type="subcellular location">
    <subcellularLocation>
        <location evidence="1 10">Cell outer membrane</location>
        <topology evidence="1 10">Multi-pass membrane protein</topology>
    </subcellularLocation>
</comment>
<dbReference type="KEGG" id="cmb:CSW64_17195"/>
<dbReference type="SUPFAM" id="SSF56935">
    <property type="entry name" value="Porins"/>
    <property type="match status" value="1"/>
</dbReference>
<dbReference type="InterPro" id="IPR037066">
    <property type="entry name" value="Plug_dom_sf"/>
</dbReference>
<evidence type="ECO:0000256" key="2">
    <source>
        <dbReference type="ARBA" id="ARBA00009810"/>
    </source>
</evidence>
<evidence type="ECO:0000256" key="10">
    <source>
        <dbReference type="PROSITE-ProRule" id="PRU01360"/>
    </source>
</evidence>
<evidence type="ECO:0000256" key="11">
    <source>
        <dbReference type="RuleBase" id="RU003357"/>
    </source>
</evidence>
<dbReference type="PROSITE" id="PS52016">
    <property type="entry name" value="TONB_DEPENDENT_REC_3"/>
    <property type="match status" value="1"/>
</dbReference>
<dbReference type="InterPro" id="IPR039426">
    <property type="entry name" value="TonB-dep_rcpt-like"/>
</dbReference>
<evidence type="ECO:0000313" key="16">
    <source>
        <dbReference type="Proteomes" id="UP000228945"/>
    </source>
</evidence>
<name>A0A2D2B186_9CAUL</name>
<dbReference type="InterPro" id="IPR000531">
    <property type="entry name" value="Beta-barrel_TonB"/>
</dbReference>
<evidence type="ECO:0000256" key="9">
    <source>
        <dbReference type="ARBA" id="ARBA00023237"/>
    </source>
</evidence>
<organism evidence="15 16">
    <name type="scientific">Caulobacter mirabilis</name>
    <dbReference type="NCBI Taxonomy" id="69666"/>
    <lineage>
        <taxon>Bacteria</taxon>
        <taxon>Pseudomonadati</taxon>
        <taxon>Pseudomonadota</taxon>
        <taxon>Alphaproteobacteria</taxon>
        <taxon>Caulobacterales</taxon>
        <taxon>Caulobacteraceae</taxon>
        <taxon>Caulobacter</taxon>
    </lineage>
</organism>
<dbReference type="OrthoDB" id="9760333at2"/>
<evidence type="ECO:0000256" key="5">
    <source>
        <dbReference type="ARBA" id="ARBA00022692"/>
    </source>
</evidence>
<evidence type="ECO:0000256" key="1">
    <source>
        <dbReference type="ARBA" id="ARBA00004571"/>
    </source>
</evidence>
<dbReference type="AlphaFoldDB" id="A0A2D2B186"/>
<feature type="domain" description="TonB-dependent receptor plug" evidence="14">
    <location>
        <begin position="65"/>
        <end position="164"/>
    </location>
</feature>
<dbReference type="Pfam" id="PF07715">
    <property type="entry name" value="Plug"/>
    <property type="match status" value="1"/>
</dbReference>
<dbReference type="Pfam" id="PF00593">
    <property type="entry name" value="TonB_dep_Rec_b-barrel"/>
    <property type="match status" value="1"/>
</dbReference>
<keyword evidence="8 15" id="KW-0675">Receptor</keyword>
<dbReference type="PANTHER" id="PTHR32552:SF82">
    <property type="entry name" value="FCUA PROTEIN"/>
    <property type="match status" value="1"/>
</dbReference>
<feature type="domain" description="TonB-dependent receptor-like beta-barrel" evidence="13">
    <location>
        <begin position="258"/>
        <end position="678"/>
    </location>
</feature>
<dbReference type="Proteomes" id="UP000228945">
    <property type="component" value="Chromosome"/>
</dbReference>
<gene>
    <name evidence="15" type="ORF">CSW64_17195</name>
</gene>
<dbReference type="InterPro" id="IPR036942">
    <property type="entry name" value="Beta-barrel_TonB_sf"/>
</dbReference>
<dbReference type="InterPro" id="IPR010105">
    <property type="entry name" value="TonB_sidphr_rcpt"/>
</dbReference>
<dbReference type="GO" id="GO:0015344">
    <property type="term" value="F:siderophore uptake transmembrane transporter activity"/>
    <property type="evidence" value="ECO:0007669"/>
    <property type="project" value="TreeGrafter"/>
</dbReference>
<keyword evidence="7 10" id="KW-0472">Membrane</keyword>
<feature type="chain" id="PRO_5013635591" evidence="12">
    <location>
        <begin position="26"/>
        <end position="703"/>
    </location>
</feature>
<protein>
    <submittedName>
        <fullName evidence="15">TonB-dependent siderophore receptor</fullName>
    </submittedName>
</protein>
<evidence type="ECO:0000313" key="15">
    <source>
        <dbReference type="EMBL" id="ATQ43999.1"/>
    </source>
</evidence>
<dbReference type="GO" id="GO:0009279">
    <property type="term" value="C:cell outer membrane"/>
    <property type="evidence" value="ECO:0007669"/>
    <property type="project" value="UniProtKB-SubCell"/>
</dbReference>
<evidence type="ECO:0000259" key="14">
    <source>
        <dbReference type="Pfam" id="PF07715"/>
    </source>
</evidence>
<keyword evidence="12" id="KW-0732">Signal</keyword>
<dbReference type="InterPro" id="IPR012910">
    <property type="entry name" value="Plug_dom"/>
</dbReference>
<dbReference type="EMBL" id="CP024201">
    <property type="protein sequence ID" value="ATQ43999.1"/>
    <property type="molecule type" value="Genomic_DNA"/>
</dbReference>
<sequence>MMALRRVLSLGACLAALGWSATARAEEAAADEAPNTVSGVVITARSADGSQRSVADNGALGARSLLDTPYSVTVVTADDIEKRQATSIGQVFINDPAVFSSAPSATVNWWGTQIRGLGVRNYYVDNVPLLLYWGGDFPLEGVESVQALKGLTGFMYGFGAPGGVIAYRTKRPTAEPLLSTEVGYRTDTVLRGHVDASDRVGPEGRLGYRVNLAAEKGDAYNGAGVNRLVGSLAVDYEISPTLRWRASLTSETSNLKNEPFVFYWSSYRDAKLPRVTYDYDNLIVDGSYYKADTLALATGLTWAFAEGWSADLTYGYTRKKHRSNKMFADLLNAAGDYQGHVYNFAETDENNFTQLMVTGAFATGPIRHEIVVGAAYQNAAADFGANSYWGDDFTGNIHRPQPFRNTRPIDYSTDGWPSDERQGAVFVSDTLHLGERWQAILGLRQTRYALADLDGDPTKASAYKTTATTPTVAVIYKPADYASIYASYAESLEGGSRVGDRYANAGEILKATVSKQYELGFKHQHEALSLTAALFRIERVANVDQQVGGDLFLRQDGLTRYDGLEFSAAYRVTEALRLGAGALFLDPRLKDVSDDQRALEGNIPNGAARRQYVFNAEYAVPAIEGLSLHGVVRYSGDMPTTDQNVLFLPARTVVNVGFRYDTEIAGRGVTFTGNLNNLLNEKYWDLTNIGEGVNGSLSVKVRW</sequence>
<dbReference type="NCBIfam" id="TIGR01783">
    <property type="entry name" value="TonB-siderophor"/>
    <property type="match status" value="1"/>
</dbReference>
<evidence type="ECO:0000256" key="12">
    <source>
        <dbReference type="SAM" id="SignalP"/>
    </source>
</evidence>